<feature type="transmembrane region" description="Helical" evidence="6">
    <location>
        <begin position="57"/>
        <end position="74"/>
    </location>
</feature>
<keyword evidence="5 6" id="KW-0472">Membrane</keyword>
<feature type="transmembrane region" description="Helical" evidence="6">
    <location>
        <begin position="80"/>
        <end position="100"/>
    </location>
</feature>
<dbReference type="AlphaFoldDB" id="A0AAD5L4D3"/>
<evidence type="ECO:0000256" key="5">
    <source>
        <dbReference type="ARBA" id="ARBA00023136"/>
    </source>
</evidence>
<evidence type="ECO:0000256" key="1">
    <source>
        <dbReference type="ARBA" id="ARBA00004141"/>
    </source>
</evidence>
<evidence type="ECO:0000256" key="2">
    <source>
        <dbReference type="ARBA" id="ARBA00022448"/>
    </source>
</evidence>
<dbReference type="GO" id="GO:0016020">
    <property type="term" value="C:membrane"/>
    <property type="evidence" value="ECO:0007669"/>
    <property type="project" value="UniProtKB-SubCell"/>
</dbReference>
<evidence type="ECO:0000313" key="8">
    <source>
        <dbReference type="EMBL" id="KAJ0388956.1"/>
    </source>
</evidence>
<dbReference type="EMBL" id="JAKCXM010005525">
    <property type="protein sequence ID" value="KAJ0388956.1"/>
    <property type="molecule type" value="Genomic_DNA"/>
</dbReference>
<evidence type="ECO:0000256" key="4">
    <source>
        <dbReference type="ARBA" id="ARBA00022989"/>
    </source>
</evidence>
<keyword evidence="9" id="KW-1185">Reference proteome</keyword>
<feature type="domain" description="ABC-2 type transporter transmembrane" evidence="7">
    <location>
        <begin position="35"/>
        <end position="102"/>
    </location>
</feature>
<sequence>MLEDLHGPHDPALLQDKELHFDEVPQFHQSFWASTMTLMRRQLQITMRNTAFIKGRGLMVIIMGLMYSTVFWQFDVKQAQVVMGIMFAAVLFLALGQAVAPTSSARCRTCWRAR</sequence>
<comment type="caution">
    <text evidence="8">The sequence shown here is derived from an EMBL/GenBank/DDBJ whole genome shotgun (WGS) entry which is preliminary data.</text>
</comment>
<gene>
    <name evidence="8" type="ORF">P43SY_011545</name>
</gene>
<dbReference type="PANTHER" id="PTHR19241">
    <property type="entry name" value="ATP-BINDING CASSETTE TRANSPORTER"/>
    <property type="match status" value="1"/>
</dbReference>
<dbReference type="Pfam" id="PF01061">
    <property type="entry name" value="ABC2_membrane"/>
    <property type="match status" value="1"/>
</dbReference>
<evidence type="ECO:0000256" key="3">
    <source>
        <dbReference type="ARBA" id="ARBA00022692"/>
    </source>
</evidence>
<reference evidence="8" key="1">
    <citation type="submission" date="2021-12" db="EMBL/GenBank/DDBJ databases">
        <title>Prjna785345.</title>
        <authorList>
            <person name="Rujirawat T."/>
            <person name="Krajaejun T."/>
        </authorList>
    </citation>
    <scope>NUCLEOTIDE SEQUENCE</scope>
    <source>
        <strain evidence="8">Pi057C3</strain>
    </source>
</reference>
<dbReference type="Proteomes" id="UP001209570">
    <property type="component" value="Unassembled WGS sequence"/>
</dbReference>
<organism evidence="8 9">
    <name type="scientific">Pythium insidiosum</name>
    <name type="common">Pythiosis disease agent</name>
    <dbReference type="NCBI Taxonomy" id="114742"/>
    <lineage>
        <taxon>Eukaryota</taxon>
        <taxon>Sar</taxon>
        <taxon>Stramenopiles</taxon>
        <taxon>Oomycota</taxon>
        <taxon>Peronosporomycetes</taxon>
        <taxon>Pythiales</taxon>
        <taxon>Pythiaceae</taxon>
        <taxon>Pythium</taxon>
    </lineage>
</organism>
<keyword evidence="4 6" id="KW-1133">Transmembrane helix</keyword>
<dbReference type="InterPro" id="IPR013525">
    <property type="entry name" value="ABC2_TM"/>
</dbReference>
<keyword evidence="2" id="KW-0813">Transport</keyword>
<comment type="subcellular location">
    <subcellularLocation>
        <location evidence="1">Membrane</location>
        <topology evidence="1">Multi-pass membrane protein</topology>
    </subcellularLocation>
</comment>
<accession>A0AAD5L4D3</accession>
<evidence type="ECO:0000313" key="9">
    <source>
        <dbReference type="Proteomes" id="UP001209570"/>
    </source>
</evidence>
<evidence type="ECO:0000259" key="7">
    <source>
        <dbReference type="Pfam" id="PF01061"/>
    </source>
</evidence>
<keyword evidence="3 6" id="KW-0812">Transmembrane</keyword>
<name>A0AAD5L4D3_PYTIN</name>
<evidence type="ECO:0000256" key="6">
    <source>
        <dbReference type="SAM" id="Phobius"/>
    </source>
</evidence>
<dbReference type="GO" id="GO:0140359">
    <property type="term" value="F:ABC-type transporter activity"/>
    <property type="evidence" value="ECO:0007669"/>
    <property type="project" value="InterPro"/>
</dbReference>
<protein>
    <recommendedName>
        <fullName evidence="7">ABC-2 type transporter transmembrane domain-containing protein</fullName>
    </recommendedName>
</protein>
<proteinExistence type="predicted"/>